<dbReference type="EMBL" id="NGAF01000044">
    <property type="protein sequence ID" value="OXR40050.1"/>
    <property type="molecule type" value="Genomic_DNA"/>
</dbReference>
<gene>
    <name evidence="2" type="ORF">B7C42_07895</name>
</gene>
<reference evidence="2 3" key="1">
    <citation type="submission" date="2017-07" db="EMBL/GenBank/DDBJ databases">
        <title>First draft Genome Sequence of Nocardia cerradoensis isolated from human infection.</title>
        <authorList>
            <person name="Carrasco G."/>
        </authorList>
    </citation>
    <scope>NUCLEOTIDE SEQUENCE [LARGE SCALE GENOMIC DNA]</scope>
    <source>
        <strain evidence="2 3">CNM20130759</strain>
    </source>
</reference>
<evidence type="ECO:0000313" key="3">
    <source>
        <dbReference type="Proteomes" id="UP000215506"/>
    </source>
</evidence>
<proteinExistence type="predicted"/>
<feature type="region of interest" description="Disordered" evidence="1">
    <location>
        <begin position="1"/>
        <end position="24"/>
    </location>
</feature>
<organism evidence="2 3">
    <name type="scientific">Nocardia cerradoensis</name>
    <dbReference type="NCBI Taxonomy" id="85688"/>
    <lineage>
        <taxon>Bacteria</taxon>
        <taxon>Bacillati</taxon>
        <taxon>Actinomycetota</taxon>
        <taxon>Actinomycetes</taxon>
        <taxon>Mycobacteriales</taxon>
        <taxon>Nocardiaceae</taxon>
        <taxon>Nocardia</taxon>
    </lineage>
</organism>
<comment type="caution">
    <text evidence="2">The sequence shown here is derived from an EMBL/GenBank/DDBJ whole genome shotgun (WGS) entry which is preliminary data.</text>
</comment>
<dbReference type="AlphaFoldDB" id="A0A231GTV6"/>
<protein>
    <submittedName>
        <fullName evidence="2">Uncharacterized protein</fullName>
    </submittedName>
</protein>
<keyword evidence="3" id="KW-1185">Reference proteome</keyword>
<name>A0A231GTV6_9NOCA</name>
<evidence type="ECO:0000256" key="1">
    <source>
        <dbReference type="SAM" id="MobiDB-lite"/>
    </source>
</evidence>
<evidence type="ECO:0000313" key="2">
    <source>
        <dbReference type="EMBL" id="OXR40050.1"/>
    </source>
</evidence>
<dbReference type="Proteomes" id="UP000215506">
    <property type="component" value="Unassembled WGS sequence"/>
</dbReference>
<sequence>MSVGSALGAVTTAGWRPSGSRSFQSPACQMTVAVLQVSDVSGCWV</sequence>
<accession>A0A231GTV6</accession>